<name>A0ABS1EQM6_9CLOT</name>
<evidence type="ECO:0000259" key="1">
    <source>
        <dbReference type="Pfam" id="PF13304"/>
    </source>
</evidence>
<dbReference type="InterPro" id="IPR003959">
    <property type="entry name" value="ATPase_AAA_core"/>
</dbReference>
<protein>
    <submittedName>
        <fullName evidence="2">AAA family ATPase</fullName>
    </submittedName>
</protein>
<keyword evidence="3" id="KW-1185">Reference proteome</keyword>
<dbReference type="Proteomes" id="UP000596739">
    <property type="component" value="Unassembled WGS sequence"/>
</dbReference>
<comment type="caution">
    <text evidence="2">The sequence shown here is derived from an EMBL/GenBank/DDBJ whole genome shotgun (WGS) entry which is preliminary data.</text>
</comment>
<dbReference type="PANTHER" id="PTHR43581:SF2">
    <property type="entry name" value="EXCINUCLEASE ATPASE SUBUNIT"/>
    <property type="match status" value="1"/>
</dbReference>
<dbReference type="InterPro" id="IPR051396">
    <property type="entry name" value="Bact_Antivir_Def_Nuclease"/>
</dbReference>
<dbReference type="EMBL" id="JAENHN010000039">
    <property type="protein sequence ID" value="MBK1811645.1"/>
    <property type="molecule type" value="Genomic_DNA"/>
</dbReference>
<organism evidence="2 3">
    <name type="scientific">Clostridium yunnanense</name>
    <dbReference type="NCBI Taxonomy" id="2800325"/>
    <lineage>
        <taxon>Bacteria</taxon>
        <taxon>Bacillati</taxon>
        <taxon>Bacillota</taxon>
        <taxon>Clostridia</taxon>
        <taxon>Eubacteriales</taxon>
        <taxon>Clostridiaceae</taxon>
        <taxon>Clostridium</taxon>
    </lineage>
</organism>
<sequence length="549" mass="63969">MKFKLIDSLYEARDTDTVYLIYIHWDDYGYCTEFEAYYLAVKEEGLQKLGVLKIGCYNLKNKVEPTRTINDYLSYSIKQLLPKNTFKSLPEDFFSLGQDINYYKNINRILDERAFNYYESLRDLSSNIDQFKRMHNQGEPILINSLMRNLYYPVILQFCRIIHGESELTPYSFDFKYDTEEININVVPDSKPPSNIHVLIGRNGVGKTWLLYNIVNRLLQNSGSEVALEPSKKYEVSDRFSIECAQNSFSGVIGISFSVFDDALCLEVDNNYLESLDKKVAKEKLEIFNRKYKYIGLVSKNQKDGKTKTKSVEDLKKEFRDALKRIKMHRNKIDIYLETCRNLNTDPMFSDNEFIKILECYLNSEDIPKEGYDLETQELKLVMYNFNKLSSGHMIIMLSLTLLSESIYEKTIVVIDEPETHLHPPLLSTYIRTLSYLLVKKNAVAIIATHSPIVLQEVPRNCVNRVDRVKKDMYFSDIKIESFATSIDSLTREVFGLELIKTGFYQLIERELESDFEKTLEKFEKNVGYLGQVLIQSLVNKAVKDNEEN</sequence>
<dbReference type="PANTHER" id="PTHR43581">
    <property type="entry name" value="ATP/GTP PHOSPHATASE"/>
    <property type="match status" value="1"/>
</dbReference>
<dbReference type="InterPro" id="IPR027417">
    <property type="entry name" value="P-loop_NTPase"/>
</dbReference>
<reference evidence="3" key="1">
    <citation type="submission" date="2021-01" db="EMBL/GenBank/DDBJ databases">
        <title>Genome public.</title>
        <authorList>
            <person name="Liu C."/>
            <person name="Sun Q."/>
        </authorList>
    </citation>
    <scope>NUCLEOTIDE SEQUENCE [LARGE SCALE GENOMIC DNA]</scope>
    <source>
        <strain evidence="3">YIM B02505</strain>
    </source>
</reference>
<proteinExistence type="predicted"/>
<dbReference type="RefSeq" id="WP_200270066.1">
    <property type="nucleotide sequence ID" value="NZ_JAENHN010000039.1"/>
</dbReference>
<dbReference type="SUPFAM" id="SSF52540">
    <property type="entry name" value="P-loop containing nucleoside triphosphate hydrolases"/>
    <property type="match status" value="1"/>
</dbReference>
<evidence type="ECO:0000313" key="3">
    <source>
        <dbReference type="Proteomes" id="UP000596739"/>
    </source>
</evidence>
<evidence type="ECO:0000313" key="2">
    <source>
        <dbReference type="EMBL" id="MBK1811645.1"/>
    </source>
</evidence>
<accession>A0ABS1EQM6</accession>
<gene>
    <name evidence="2" type="ORF">JHL18_13555</name>
</gene>
<dbReference type="Pfam" id="PF13304">
    <property type="entry name" value="AAA_21"/>
    <property type="match status" value="1"/>
</dbReference>
<feature type="domain" description="ATPase AAA-type core" evidence="1">
    <location>
        <begin position="386"/>
        <end position="455"/>
    </location>
</feature>
<dbReference type="Gene3D" id="3.40.50.300">
    <property type="entry name" value="P-loop containing nucleotide triphosphate hydrolases"/>
    <property type="match status" value="1"/>
</dbReference>